<feature type="domain" description="Dihydroneopterin aldolase/epimerase" evidence="7">
    <location>
        <begin position="26"/>
        <end position="136"/>
    </location>
</feature>
<dbReference type="GO" id="GO:0046656">
    <property type="term" value="P:folic acid biosynthetic process"/>
    <property type="evidence" value="ECO:0007669"/>
    <property type="project" value="UniProtKB-UniRule"/>
</dbReference>
<evidence type="ECO:0000256" key="2">
    <source>
        <dbReference type="ARBA" id="ARBA00005013"/>
    </source>
</evidence>
<evidence type="ECO:0000256" key="3">
    <source>
        <dbReference type="ARBA" id="ARBA00005708"/>
    </source>
</evidence>
<dbReference type="PANTHER" id="PTHR42844">
    <property type="entry name" value="DIHYDRONEOPTERIN ALDOLASE 1-RELATED"/>
    <property type="match status" value="1"/>
</dbReference>
<comment type="pathway">
    <text evidence="2 6">Cofactor biosynthesis; tetrahydrofolate biosynthesis; 2-amino-4-hydroxy-6-hydroxymethyl-7,8-dihydropteridine diphosphate from 7,8-dihydroneopterin triphosphate: step 3/4.</text>
</comment>
<dbReference type="UniPathway" id="UPA00077">
    <property type="reaction ID" value="UER00154"/>
</dbReference>
<dbReference type="EMBL" id="NWTK01000006">
    <property type="protein sequence ID" value="PKR54134.1"/>
    <property type="molecule type" value="Genomic_DNA"/>
</dbReference>
<reference evidence="8 9" key="1">
    <citation type="submission" date="2017-09" db="EMBL/GenBank/DDBJ databases">
        <title>Biodiversity and function of Thalassospira species in the particle-attached aromatic-hydrocarbon-degrading consortia from the surface seawater of the South China Sea.</title>
        <authorList>
            <person name="Dong C."/>
            <person name="Liu R."/>
            <person name="Shao Z."/>
        </authorList>
    </citation>
    <scope>NUCLEOTIDE SEQUENCE [LARGE SCALE GENOMIC DNA]</scope>
    <source>
        <strain evidence="8 9">CSC1P2</strain>
    </source>
</reference>
<comment type="similarity">
    <text evidence="3 6">Belongs to the DHNA family.</text>
</comment>
<evidence type="ECO:0000256" key="1">
    <source>
        <dbReference type="ARBA" id="ARBA00001353"/>
    </source>
</evidence>
<dbReference type="SMART" id="SM00905">
    <property type="entry name" value="FolB"/>
    <property type="match status" value="1"/>
</dbReference>
<comment type="catalytic activity">
    <reaction evidence="1 6">
        <text>7,8-dihydroneopterin = 6-hydroxymethyl-7,8-dihydropterin + glycolaldehyde</text>
        <dbReference type="Rhea" id="RHEA:10540"/>
        <dbReference type="ChEBI" id="CHEBI:17001"/>
        <dbReference type="ChEBI" id="CHEBI:17071"/>
        <dbReference type="ChEBI" id="CHEBI:44841"/>
        <dbReference type="EC" id="4.1.2.25"/>
    </reaction>
</comment>
<dbReference type="InterPro" id="IPR043133">
    <property type="entry name" value="GTP-CH-I_C/QueF"/>
</dbReference>
<dbReference type="Gene3D" id="3.30.1130.10">
    <property type="match status" value="1"/>
</dbReference>
<name>A0A2N3KU76_9PROT</name>
<organism evidence="8 9">
    <name type="scientific">Thalassospira marina</name>
    <dbReference type="NCBI Taxonomy" id="2048283"/>
    <lineage>
        <taxon>Bacteria</taxon>
        <taxon>Pseudomonadati</taxon>
        <taxon>Pseudomonadota</taxon>
        <taxon>Alphaproteobacteria</taxon>
        <taxon>Rhodospirillales</taxon>
        <taxon>Thalassospiraceae</taxon>
        <taxon>Thalassospira</taxon>
    </lineage>
</organism>
<comment type="caution">
    <text evidence="8">The sequence shown here is derived from an EMBL/GenBank/DDBJ whole genome shotgun (WGS) entry which is preliminary data.</text>
</comment>
<dbReference type="SUPFAM" id="SSF55620">
    <property type="entry name" value="Tetrahydrobiopterin biosynthesis enzymes-like"/>
    <property type="match status" value="1"/>
</dbReference>
<evidence type="ECO:0000256" key="6">
    <source>
        <dbReference type="RuleBase" id="RU362079"/>
    </source>
</evidence>
<evidence type="ECO:0000313" key="8">
    <source>
        <dbReference type="EMBL" id="PKR54134.1"/>
    </source>
</evidence>
<dbReference type="InterPro" id="IPR006157">
    <property type="entry name" value="FolB_dom"/>
</dbReference>
<protein>
    <recommendedName>
        <fullName evidence="6">7,8-dihydroneopterin aldolase</fullName>
        <ecNumber evidence="6">4.1.2.25</ecNumber>
    </recommendedName>
</protein>
<accession>A0A2N3KU76</accession>
<sequence length="141" mass="15701">MTAGLKQDDNITTLPYADQAGSLRRVFVRDMVINTSIGVYDFEKEAPQRVRINLDLSVVEGEGPKNDDLDSVLCYEELVKGVRAICADGHVNLVETLSENIAAMCLTDRRVRKVCVRVEKLDVFDDVGAVGVEIERFNLAR</sequence>
<dbReference type="NCBIfam" id="TIGR00525">
    <property type="entry name" value="folB"/>
    <property type="match status" value="1"/>
</dbReference>
<evidence type="ECO:0000259" key="7">
    <source>
        <dbReference type="SMART" id="SM00905"/>
    </source>
</evidence>
<dbReference type="EC" id="4.1.2.25" evidence="6"/>
<keyword evidence="5 6" id="KW-0456">Lyase</keyword>
<dbReference type="Pfam" id="PF02152">
    <property type="entry name" value="FolB"/>
    <property type="match status" value="1"/>
</dbReference>
<dbReference type="GO" id="GO:0005737">
    <property type="term" value="C:cytoplasm"/>
    <property type="evidence" value="ECO:0007669"/>
    <property type="project" value="TreeGrafter"/>
</dbReference>
<proteinExistence type="inferred from homology"/>
<keyword evidence="4 6" id="KW-0289">Folate biosynthesis</keyword>
<dbReference type="GO" id="GO:0046654">
    <property type="term" value="P:tetrahydrofolate biosynthetic process"/>
    <property type="evidence" value="ECO:0007669"/>
    <property type="project" value="UniProtKB-UniRule"/>
</dbReference>
<dbReference type="OrthoDB" id="5297888at2"/>
<evidence type="ECO:0000313" key="9">
    <source>
        <dbReference type="Proteomes" id="UP000233597"/>
    </source>
</evidence>
<dbReference type="GO" id="GO:0004150">
    <property type="term" value="F:dihydroneopterin aldolase activity"/>
    <property type="evidence" value="ECO:0007669"/>
    <property type="project" value="UniProtKB-UniRule"/>
</dbReference>
<dbReference type="RefSeq" id="WP_101266548.1">
    <property type="nucleotide sequence ID" value="NZ_NWTK01000006.1"/>
</dbReference>
<dbReference type="PANTHER" id="PTHR42844:SF1">
    <property type="entry name" value="DIHYDRONEOPTERIN ALDOLASE 1-RELATED"/>
    <property type="match status" value="1"/>
</dbReference>
<dbReference type="AlphaFoldDB" id="A0A2N3KU76"/>
<dbReference type="Proteomes" id="UP000233597">
    <property type="component" value="Unassembled WGS sequence"/>
</dbReference>
<evidence type="ECO:0000256" key="5">
    <source>
        <dbReference type="ARBA" id="ARBA00023239"/>
    </source>
</evidence>
<dbReference type="NCBIfam" id="TIGR00526">
    <property type="entry name" value="folB_dom"/>
    <property type="match status" value="1"/>
</dbReference>
<evidence type="ECO:0000256" key="4">
    <source>
        <dbReference type="ARBA" id="ARBA00022909"/>
    </source>
</evidence>
<gene>
    <name evidence="8" type="primary">folB</name>
    <name evidence="8" type="ORF">COO20_11365</name>
</gene>
<dbReference type="InterPro" id="IPR006156">
    <property type="entry name" value="Dihydroneopterin_aldolase"/>
</dbReference>
<comment type="function">
    <text evidence="6">Catalyzes the conversion of 7,8-dihydroneopterin to 6-hydroxymethyl-7,8-dihydropterin.</text>
</comment>